<dbReference type="InterPro" id="IPR025588">
    <property type="entry name" value="YcxB-like_C"/>
</dbReference>
<sequence>MRDMKYKFNYQTTAFDIWQLSMYGVYGSMVGVCNIIFTVAMLLLTGRFWGDVNSLIKILLIAGICLFTVIQPIVVYIRGKRQAATIPQDMEIGFDDNGIHVITEKQSSDLKWNAIKGVLKKPSMIVILSTDKHGFILTNRVLGEKKEAFYDYVSSKIKK</sequence>
<accession>A0A1I0E188</accession>
<proteinExistence type="predicted"/>
<organism evidence="3 4">
    <name type="scientific">Natronincola peptidivorans</name>
    <dbReference type="NCBI Taxonomy" id="426128"/>
    <lineage>
        <taxon>Bacteria</taxon>
        <taxon>Bacillati</taxon>
        <taxon>Bacillota</taxon>
        <taxon>Clostridia</taxon>
        <taxon>Peptostreptococcales</taxon>
        <taxon>Natronincolaceae</taxon>
        <taxon>Natronincola</taxon>
    </lineage>
</organism>
<keyword evidence="1" id="KW-1133">Transmembrane helix</keyword>
<dbReference type="STRING" id="426128.SAMN05660297_02231"/>
<feature type="transmembrane region" description="Helical" evidence="1">
    <location>
        <begin position="55"/>
        <end position="77"/>
    </location>
</feature>
<dbReference type="Proteomes" id="UP000199568">
    <property type="component" value="Unassembled WGS sequence"/>
</dbReference>
<dbReference type="AlphaFoldDB" id="A0A1I0E188"/>
<keyword evidence="4" id="KW-1185">Reference proteome</keyword>
<name>A0A1I0E188_9FIRM</name>
<keyword evidence="1" id="KW-0472">Membrane</keyword>
<evidence type="ECO:0000313" key="3">
    <source>
        <dbReference type="EMBL" id="SET38085.1"/>
    </source>
</evidence>
<gene>
    <name evidence="3" type="ORF">SAMN05660297_02231</name>
</gene>
<evidence type="ECO:0000313" key="4">
    <source>
        <dbReference type="Proteomes" id="UP000199568"/>
    </source>
</evidence>
<dbReference type="Pfam" id="PF14317">
    <property type="entry name" value="YcxB"/>
    <property type="match status" value="1"/>
</dbReference>
<evidence type="ECO:0000259" key="2">
    <source>
        <dbReference type="Pfam" id="PF14317"/>
    </source>
</evidence>
<feature type="transmembrane region" description="Helical" evidence="1">
    <location>
        <begin position="20"/>
        <end position="43"/>
    </location>
</feature>
<keyword evidence="1" id="KW-0812">Transmembrane</keyword>
<dbReference type="EMBL" id="FOHU01000009">
    <property type="protein sequence ID" value="SET38085.1"/>
    <property type="molecule type" value="Genomic_DNA"/>
</dbReference>
<evidence type="ECO:0000256" key="1">
    <source>
        <dbReference type="SAM" id="Phobius"/>
    </source>
</evidence>
<feature type="domain" description="YcxB-like C-terminal" evidence="2">
    <location>
        <begin position="94"/>
        <end position="149"/>
    </location>
</feature>
<protein>
    <submittedName>
        <fullName evidence="3">YcxB-like protein</fullName>
    </submittedName>
</protein>
<reference evidence="3 4" key="1">
    <citation type="submission" date="2016-10" db="EMBL/GenBank/DDBJ databases">
        <authorList>
            <person name="de Groot N.N."/>
        </authorList>
    </citation>
    <scope>NUCLEOTIDE SEQUENCE [LARGE SCALE GENOMIC DNA]</scope>
    <source>
        <strain evidence="3 4">DSM 18979</strain>
    </source>
</reference>